<keyword evidence="1" id="KW-0732">Signal</keyword>
<feature type="signal peptide" evidence="1">
    <location>
        <begin position="1"/>
        <end position="23"/>
    </location>
</feature>
<dbReference type="EMBL" id="KB308513">
    <property type="protein sequence ID" value="ELT97610.1"/>
    <property type="molecule type" value="Genomic_DNA"/>
</dbReference>
<name>R7U355_CAPTE</name>
<feature type="chain" id="PRO_5008787607" evidence="1">
    <location>
        <begin position="24"/>
        <end position="349"/>
    </location>
</feature>
<evidence type="ECO:0000313" key="4">
    <source>
        <dbReference type="Proteomes" id="UP000014760"/>
    </source>
</evidence>
<reference evidence="2 4" key="2">
    <citation type="journal article" date="2013" name="Nature">
        <title>Insights into bilaterian evolution from three spiralian genomes.</title>
        <authorList>
            <person name="Simakov O."/>
            <person name="Marletaz F."/>
            <person name="Cho S.J."/>
            <person name="Edsinger-Gonzales E."/>
            <person name="Havlak P."/>
            <person name="Hellsten U."/>
            <person name="Kuo D.H."/>
            <person name="Larsson T."/>
            <person name="Lv J."/>
            <person name="Arendt D."/>
            <person name="Savage R."/>
            <person name="Osoegawa K."/>
            <person name="de Jong P."/>
            <person name="Grimwood J."/>
            <person name="Chapman J.A."/>
            <person name="Shapiro H."/>
            <person name="Aerts A."/>
            <person name="Otillar R.P."/>
            <person name="Terry A.Y."/>
            <person name="Boore J.L."/>
            <person name="Grigoriev I.V."/>
            <person name="Lindberg D.R."/>
            <person name="Seaver E.C."/>
            <person name="Weisblat D.A."/>
            <person name="Putnam N.H."/>
            <person name="Rokhsar D.S."/>
        </authorList>
    </citation>
    <scope>NUCLEOTIDE SEQUENCE</scope>
    <source>
        <strain evidence="2 4">I ESC-2004</strain>
    </source>
</reference>
<gene>
    <name evidence="2" type="ORF">CAPTEDRAFT_224277</name>
</gene>
<dbReference type="AlphaFoldDB" id="R7U355"/>
<reference evidence="4" key="1">
    <citation type="submission" date="2012-12" db="EMBL/GenBank/DDBJ databases">
        <authorList>
            <person name="Hellsten U."/>
            <person name="Grimwood J."/>
            <person name="Chapman J.A."/>
            <person name="Shapiro H."/>
            <person name="Aerts A."/>
            <person name="Otillar R.P."/>
            <person name="Terry A.Y."/>
            <person name="Boore J.L."/>
            <person name="Simakov O."/>
            <person name="Marletaz F."/>
            <person name="Cho S.-J."/>
            <person name="Edsinger-Gonzales E."/>
            <person name="Havlak P."/>
            <person name="Kuo D.-H."/>
            <person name="Larsson T."/>
            <person name="Lv J."/>
            <person name="Arendt D."/>
            <person name="Savage R."/>
            <person name="Osoegawa K."/>
            <person name="de Jong P."/>
            <person name="Lindberg D.R."/>
            <person name="Seaver E.C."/>
            <person name="Weisblat D.A."/>
            <person name="Putnam N.H."/>
            <person name="Grigoriev I.V."/>
            <person name="Rokhsar D.S."/>
        </authorList>
    </citation>
    <scope>NUCLEOTIDE SEQUENCE</scope>
    <source>
        <strain evidence="4">I ESC-2004</strain>
    </source>
</reference>
<proteinExistence type="predicted"/>
<dbReference type="Proteomes" id="UP000014760">
    <property type="component" value="Unassembled WGS sequence"/>
</dbReference>
<organism evidence="2">
    <name type="scientific">Capitella teleta</name>
    <name type="common">Polychaete worm</name>
    <dbReference type="NCBI Taxonomy" id="283909"/>
    <lineage>
        <taxon>Eukaryota</taxon>
        <taxon>Metazoa</taxon>
        <taxon>Spiralia</taxon>
        <taxon>Lophotrochozoa</taxon>
        <taxon>Annelida</taxon>
        <taxon>Polychaeta</taxon>
        <taxon>Sedentaria</taxon>
        <taxon>Scolecida</taxon>
        <taxon>Capitellidae</taxon>
        <taxon>Capitella</taxon>
    </lineage>
</organism>
<dbReference type="HOGENOM" id="CLU_795117_0_0_1"/>
<dbReference type="OrthoDB" id="6132182at2759"/>
<dbReference type="STRING" id="283909.R7U355"/>
<sequence length="349" mass="39300">MQFQTICLISLSLIILSLSNSAARSTNNNGNNEVIKEIPLPQVPNDFLEAYYYEHYNGVRSPLLNFVRDGDATESNSCETVTEVPEELRTVAAMRPNGLSPYYTKYTEAYGIPVVATSSVPDSALHRACYVLRFLLADREDLRQAYYKNFGRVGIIPHESSIKTIPEYVDIDPRFALATRGLGAISLNPISTTGEENILCYEEDRSKDDLIIREVAQGIYHLAGRQIIPGLQGHLRTTYESGTESGWWENTYAEHSASAYFGEGVQSYFNVNAYADPADGYSNDINTRSKLRTYDSKLYNLIQSLFPCANNYIKRCSSRGNEAYQRLRMNCSPLPMSHRGHSRRSTSLF</sequence>
<evidence type="ECO:0000256" key="1">
    <source>
        <dbReference type="SAM" id="SignalP"/>
    </source>
</evidence>
<evidence type="ECO:0000313" key="3">
    <source>
        <dbReference type="EnsemblMetazoa" id="CapteP224277"/>
    </source>
</evidence>
<evidence type="ECO:0000313" key="2">
    <source>
        <dbReference type="EMBL" id="ELT97610.1"/>
    </source>
</evidence>
<protein>
    <submittedName>
        <fullName evidence="2 3">Uncharacterized protein</fullName>
    </submittedName>
</protein>
<dbReference type="EnsemblMetazoa" id="CapteT224277">
    <property type="protein sequence ID" value="CapteP224277"/>
    <property type="gene ID" value="CapteG224277"/>
</dbReference>
<reference evidence="3" key="3">
    <citation type="submission" date="2015-06" db="UniProtKB">
        <authorList>
            <consortium name="EnsemblMetazoa"/>
        </authorList>
    </citation>
    <scope>IDENTIFICATION</scope>
</reference>
<dbReference type="OMA" id="HNDINTR"/>
<accession>R7U355</accession>
<keyword evidence="4" id="KW-1185">Reference proteome</keyword>
<dbReference type="EMBL" id="AMQN01010807">
    <property type="status" value="NOT_ANNOTATED_CDS"/>
    <property type="molecule type" value="Genomic_DNA"/>
</dbReference>